<accession>A0A0D0AC35</accession>
<dbReference type="AlphaFoldDB" id="A0A0D0AC35"/>
<dbReference type="HOGENOM" id="CLU_934202_0_0_1"/>
<keyword evidence="3" id="KW-1185">Reference proteome</keyword>
<sequence length="298" mass="33217">MDTATCVVRATFVSCGSFKKKDAPNSLIILSPIQGCHQLIQGTPFPSVRPLSMRRFSVINPKSPLMPTETLLGAGQIDYDSAPLLLHHVCPAPSNCWLNLGIAPELVLAWNGAIYDTRRYTLRLTNSRSFTHVSHCQYIYVLPIRAGWTRPLLVGQPERMTFGKTVIFHVSPQPQPKNCGGFTISVYLVLRQDKSTSPSESPSQETRCSHSSAAATNGPPDRSSLGSKTVQYTSCKTSAHHAYALNPTTLIVTFREFSVELFFLVIACFSVSWSESRYSYALAIPRRHIIRYWLTFVF</sequence>
<evidence type="ECO:0000313" key="3">
    <source>
        <dbReference type="Proteomes" id="UP000054018"/>
    </source>
</evidence>
<reference evidence="3" key="2">
    <citation type="submission" date="2015-01" db="EMBL/GenBank/DDBJ databases">
        <title>Evolutionary Origins and Diversification of the Mycorrhizal Mutualists.</title>
        <authorList>
            <consortium name="DOE Joint Genome Institute"/>
            <consortium name="Mycorrhizal Genomics Consortium"/>
            <person name="Kohler A."/>
            <person name="Kuo A."/>
            <person name="Nagy L.G."/>
            <person name="Floudas D."/>
            <person name="Copeland A."/>
            <person name="Barry K.W."/>
            <person name="Cichocki N."/>
            <person name="Veneault-Fourrey C."/>
            <person name="LaButti K."/>
            <person name="Lindquist E.A."/>
            <person name="Lipzen A."/>
            <person name="Lundell T."/>
            <person name="Morin E."/>
            <person name="Murat C."/>
            <person name="Riley R."/>
            <person name="Ohm R."/>
            <person name="Sun H."/>
            <person name="Tunlid A."/>
            <person name="Henrissat B."/>
            <person name="Grigoriev I.V."/>
            <person name="Hibbett D.S."/>
            <person name="Martin F."/>
        </authorList>
    </citation>
    <scope>NUCLEOTIDE SEQUENCE [LARGE SCALE GENOMIC DNA]</scope>
    <source>
        <strain evidence="3">441</strain>
    </source>
</reference>
<reference evidence="2 3" key="1">
    <citation type="submission" date="2014-04" db="EMBL/GenBank/DDBJ databases">
        <authorList>
            <consortium name="DOE Joint Genome Institute"/>
            <person name="Kuo A."/>
            <person name="Kohler A."/>
            <person name="Costa M.D."/>
            <person name="Nagy L.G."/>
            <person name="Floudas D."/>
            <person name="Copeland A."/>
            <person name="Barry K.W."/>
            <person name="Cichocki N."/>
            <person name="Veneault-Fourrey C."/>
            <person name="LaButti K."/>
            <person name="Lindquist E.A."/>
            <person name="Lipzen A."/>
            <person name="Lundell T."/>
            <person name="Morin E."/>
            <person name="Murat C."/>
            <person name="Sun H."/>
            <person name="Tunlid A."/>
            <person name="Henrissat B."/>
            <person name="Grigoriev I.V."/>
            <person name="Hibbett D.S."/>
            <person name="Martin F."/>
            <person name="Nordberg H.P."/>
            <person name="Cantor M.N."/>
            <person name="Hua S.X."/>
        </authorList>
    </citation>
    <scope>NUCLEOTIDE SEQUENCE [LARGE SCALE GENOMIC DNA]</scope>
    <source>
        <strain evidence="2 3">441</strain>
    </source>
</reference>
<feature type="region of interest" description="Disordered" evidence="1">
    <location>
        <begin position="195"/>
        <end position="228"/>
    </location>
</feature>
<dbReference type="EMBL" id="KN833689">
    <property type="protein sequence ID" value="KIK29573.1"/>
    <property type="molecule type" value="Genomic_DNA"/>
</dbReference>
<feature type="compositionally biased region" description="Low complexity" evidence="1">
    <location>
        <begin position="195"/>
        <end position="206"/>
    </location>
</feature>
<name>A0A0D0AC35_9AGAM</name>
<protein>
    <submittedName>
        <fullName evidence="2">Uncharacterized protein</fullName>
    </submittedName>
</protein>
<proteinExistence type="predicted"/>
<gene>
    <name evidence="2" type="ORF">PISMIDRAFT_486647</name>
</gene>
<evidence type="ECO:0000256" key="1">
    <source>
        <dbReference type="SAM" id="MobiDB-lite"/>
    </source>
</evidence>
<evidence type="ECO:0000313" key="2">
    <source>
        <dbReference type="EMBL" id="KIK29573.1"/>
    </source>
</evidence>
<organism evidence="2 3">
    <name type="scientific">Pisolithus microcarpus 441</name>
    <dbReference type="NCBI Taxonomy" id="765257"/>
    <lineage>
        <taxon>Eukaryota</taxon>
        <taxon>Fungi</taxon>
        <taxon>Dikarya</taxon>
        <taxon>Basidiomycota</taxon>
        <taxon>Agaricomycotina</taxon>
        <taxon>Agaricomycetes</taxon>
        <taxon>Agaricomycetidae</taxon>
        <taxon>Boletales</taxon>
        <taxon>Sclerodermatineae</taxon>
        <taxon>Pisolithaceae</taxon>
        <taxon>Pisolithus</taxon>
    </lineage>
</organism>
<dbReference type="Proteomes" id="UP000054018">
    <property type="component" value="Unassembled WGS sequence"/>
</dbReference>